<name>A0A239WBI1_9ACTN</name>
<reference evidence="1 2" key="1">
    <citation type="submission" date="2017-06" db="EMBL/GenBank/DDBJ databases">
        <authorList>
            <consortium name="Pathogen Informatics"/>
        </authorList>
    </citation>
    <scope>NUCLEOTIDE SEQUENCE [LARGE SCALE GENOMIC DNA]</scope>
    <source>
        <strain evidence="1 2">NCTC11865</strain>
    </source>
</reference>
<evidence type="ECO:0000313" key="2">
    <source>
        <dbReference type="Proteomes" id="UP000215332"/>
    </source>
</evidence>
<dbReference type="AlphaFoldDB" id="A0A239WBI1"/>
<proteinExistence type="predicted"/>
<sequence>MHVKTVATYVVCGILSAAAGVGGTVVCLHHDDELGVGDVGMATYFAEAISTPDTIDNYRVQDLIAPNTGWDSHSKKAEAWGHAIYKAFNTDSAGLNEGILISDGPLPTGSADIYSRATAKPIMTVIMTPVDGKGWLVNWNATVRANTTPPPPLPSHR</sequence>
<organism evidence="1 2">
    <name type="scientific">Cutibacterium granulosum</name>
    <dbReference type="NCBI Taxonomy" id="33011"/>
    <lineage>
        <taxon>Bacteria</taxon>
        <taxon>Bacillati</taxon>
        <taxon>Actinomycetota</taxon>
        <taxon>Actinomycetes</taxon>
        <taxon>Propionibacteriales</taxon>
        <taxon>Propionibacteriaceae</taxon>
        <taxon>Cutibacterium</taxon>
    </lineage>
</organism>
<accession>A0A239WBI1</accession>
<dbReference type="KEGG" id="cgrn:4412665_00689"/>
<dbReference type="EMBL" id="LT906441">
    <property type="protein sequence ID" value="SNV31867.1"/>
    <property type="molecule type" value="Genomic_DNA"/>
</dbReference>
<protein>
    <submittedName>
        <fullName evidence="1">Uncharacterized protein</fullName>
    </submittedName>
</protein>
<dbReference type="Proteomes" id="UP000215332">
    <property type="component" value="Chromosome 1"/>
</dbReference>
<evidence type="ECO:0000313" key="1">
    <source>
        <dbReference type="EMBL" id="SNV31867.1"/>
    </source>
</evidence>
<gene>
    <name evidence="1" type="ORF">SAMEA4412665_00689</name>
</gene>